<protein>
    <submittedName>
        <fullName evidence="1">Uncharacterized protein</fullName>
    </submittedName>
</protein>
<evidence type="ECO:0000313" key="1">
    <source>
        <dbReference type="EMBL" id="GAA3083934.1"/>
    </source>
</evidence>
<comment type="caution">
    <text evidence="1">The sequence shown here is derived from an EMBL/GenBank/DDBJ whole genome shotgun (WGS) entry which is preliminary data.</text>
</comment>
<keyword evidence="2" id="KW-1185">Reference proteome</keyword>
<accession>A0ABP6MA53</accession>
<reference evidence="2" key="1">
    <citation type="journal article" date="2019" name="Int. J. Syst. Evol. Microbiol.">
        <title>The Global Catalogue of Microorganisms (GCM) 10K type strain sequencing project: providing services to taxonomists for standard genome sequencing and annotation.</title>
        <authorList>
            <consortium name="The Broad Institute Genomics Platform"/>
            <consortium name="The Broad Institute Genome Sequencing Center for Infectious Disease"/>
            <person name="Wu L."/>
            <person name="Ma J."/>
        </authorList>
    </citation>
    <scope>NUCLEOTIDE SEQUENCE [LARGE SCALE GENOMIC DNA]</scope>
    <source>
        <strain evidence="2">JCM 9092</strain>
    </source>
</reference>
<gene>
    <name evidence="1" type="ORF">GCM10010449_04750</name>
</gene>
<name>A0ABP6MA53_9ACTN</name>
<proteinExistence type="predicted"/>
<dbReference type="Proteomes" id="UP001501637">
    <property type="component" value="Unassembled WGS sequence"/>
</dbReference>
<dbReference type="EMBL" id="BAAAUG010000012">
    <property type="protein sequence ID" value="GAA3083934.1"/>
    <property type="molecule type" value="Genomic_DNA"/>
</dbReference>
<evidence type="ECO:0000313" key="2">
    <source>
        <dbReference type="Proteomes" id="UP001501637"/>
    </source>
</evidence>
<organism evidence="1 2">
    <name type="scientific">Streptomyces rectiviolaceus</name>
    <dbReference type="NCBI Taxonomy" id="332591"/>
    <lineage>
        <taxon>Bacteria</taxon>
        <taxon>Bacillati</taxon>
        <taxon>Actinomycetota</taxon>
        <taxon>Actinomycetes</taxon>
        <taxon>Kitasatosporales</taxon>
        <taxon>Streptomycetaceae</taxon>
        <taxon>Streptomyces</taxon>
    </lineage>
</organism>
<sequence length="64" mass="7035">MTPTAVAVAAIAETSFTERARLCVAMKRDLLVVMWGVCGGFQNFTATPPEIRKISGRWDETMSD</sequence>